<name>C6WQ81_ACTMD</name>
<dbReference type="Pfam" id="PF13185">
    <property type="entry name" value="GAF_2"/>
    <property type="match status" value="1"/>
</dbReference>
<feature type="region of interest" description="Disordered" evidence="3">
    <location>
        <begin position="1"/>
        <end position="22"/>
    </location>
</feature>
<evidence type="ECO:0000259" key="4">
    <source>
        <dbReference type="PROSITE" id="PS50921"/>
    </source>
</evidence>
<dbReference type="PROSITE" id="PS50921">
    <property type="entry name" value="ANTAR"/>
    <property type="match status" value="1"/>
</dbReference>
<sequence length="265" mass="28703">MVITPQESAPQESAPQERAEAASDREVRVARAFVRLADTLVADFDVAEFLHMLTEQCVELLDSTAAGVVLVDRWSVPHVTASSSQEAELLELFAVQADDGPCIDCVRSQTPVSCPDLREATTRWPRFTAAAHECGFRSAHALPLRLREHAVGAITLLNTQPGDLSQDVLQLGQALADVATIGILQQRAIKHADQLSGQLQTALGSRIVIEQAKGILAVWGEIPLDVAFSRLRGYARAHHHRLTDLAHAVTTGVADRAAILAHRAR</sequence>
<accession>C6WQ81</accession>
<dbReference type="AlphaFoldDB" id="C6WQ81"/>
<dbReference type="PIRSF" id="PIRSF036625">
    <property type="entry name" value="GAF_ANTAR"/>
    <property type="match status" value="1"/>
</dbReference>
<feature type="compositionally biased region" description="Polar residues" evidence="3">
    <location>
        <begin position="1"/>
        <end position="14"/>
    </location>
</feature>
<dbReference type="HOGENOM" id="CLU_074354_3_1_11"/>
<dbReference type="SMART" id="SM00065">
    <property type="entry name" value="GAF"/>
    <property type="match status" value="1"/>
</dbReference>
<dbReference type="RefSeq" id="WP_015801624.1">
    <property type="nucleotide sequence ID" value="NC_013093.1"/>
</dbReference>
<proteinExistence type="predicted"/>
<dbReference type="InterPro" id="IPR036388">
    <property type="entry name" value="WH-like_DNA-bd_sf"/>
</dbReference>
<protein>
    <submittedName>
        <fullName evidence="5">GAF domain protein</fullName>
    </submittedName>
</protein>
<feature type="domain" description="ANTAR" evidence="4">
    <location>
        <begin position="189"/>
        <end position="250"/>
    </location>
</feature>
<dbReference type="KEGG" id="ami:Amir_2804"/>
<keyword evidence="2" id="KW-0804">Transcription</keyword>
<keyword evidence="1" id="KW-0805">Transcription regulation</keyword>
<gene>
    <name evidence="5" type="ordered locus">Amir_2804</name>
</gene>
<dbReference type="InterPro" id="IPR005561">
    <property type="entry name" value="ANTAR"/>
</dbReference>
<dbReference type="STRING" id="446462.Amir_2804"/>
<organism evidence="5 6">
    <name type="scientific">Actinosynnema mirum (strain ATCC 29888 / DSM 43827 / JCM 3225 / NBRC 14064 / NCIMB 13271 / NRRL B-12336 / IMRU 3971 / 101)</name>
    <dbReference type="NCBI Taxonomy" id="446462"/>
    <lineage>
        <taxon>Bacteria</taxon>
        <taxon>Bacillati</taxon>
        <taxon>Actinomycetota</taxon>
        <taxon>Actinomycetes</taxon>
        <taxon>Pseudonocardiales</taxon>
        <taxon>Pseudonocardiaceae</taxon>
        <taxon>Actinosynnema</taxon>
    </lineage>
</organism>
<dbReference type="eggNOG" id="COG2203">
    <property type="taxonomic scope" value="Bacteria"/>
</dbReference>
<dbReference type="Gene3D" id="3.30.450.40">
    <property type="match status" value="1"/>
</dbReference>
<dbReference type="Proteomes" id="UP000002213">
    <property type="component" value="Chromosome"/>
</dbReference>
<dbReference type="Gene3D" id="1.10.10.10">
    <property type="entry name" value="Winged helix-like DNA-binding domain superfamily/Winged helix DNA-binding domain"/>
    <property type="match status" value="1"/>
</dbReference>
<dbReference type="SUPFAM" id="SSF55781">
    <property type="entry name" value="GAF domain-like"/>
    <property type="match status" value="1"/>
</dbReference>
<evidence type="ECO:0000256" key="3">
    <source>
        <dbReference type="SAM" id="MobiDB-lite"/>
    </source>
</evidence>
<dbReference type="Pfam" id="PF03861">
    <property type="entry name" value="ANTAR"/>
    <property type="match status" value="1"/>
</dbReference>
<dbReference type="GO" id="GO:0003723">
    <property type="term" value="F:RNA binding"/>
    <property type="evidence" value="ECO:0007669"/>
    <property type="project" value="InterPro"/>
</dbReference>
<dbReference type="InterPro" id="IPR012074">
    <property type="entry name" value="GAF_ANTAR"/>
</dbReference>
<dbReference type="SMART" id="SM01012">
    <property type="entry name" value="ANTAR"/>
    <property type="match status" value="1"/>
</dbReference>
<evidence type="ECO:0000313" key="5">
    <source>
        <dbReference type="EMBL" id="ACU36735.1"/>
    </source>
</evidence>
<dbReference type="InterPro" id="IPR003018">
    <property type="entry name" value="GAF"/>
</dbReference>
<dbReference type="OrthoDB" id="3683444at2"/>
<dbReference type="EMBL" id="CP001630">
    <property type="protein sequence ID" value="ACU36735.1"/>
    <property type="molecule type" value="Genomic_DNA"/>
</dbReference>
<keyword evidence="6" id="KW-1185">Reference proteome</keyword>
<dbReference type="InterPro" id="IPR029016">
    <property type="entry name" value="GAF-like_dom_sf"/>
</dbReference>
<evidence type="ECO:0000256" key="2">
    <source>
        <dbReference type="ARBA" id="ARBA00023163"/>
    </source>
</evidence>
<evidence type="ECO:0000256" key="1">
    <source>
        <dbReference type="ARBA" id="ARBA00023015"/>
    </source>
</evidence>
<reference evidence="5 6" key="1">
    <citation type="journal article" date="2009" name="Stand. Genomic Sci.">
        <title>Complete genome sequence of Actinosynnema mirum type strain (101).</title>
        <authorList>
            <person name="Land M."/>
            <person name="Lapidus A."/>
            <person name="Mayilraj S."/>
            <person name="Chen F."/>
            <person name="Copeland A."/>
            <person name="Del Rio T.G."/>
            <person name="Nolan M."/>
            <person name="Lucas S."/>
            <person name="Tice H."/>
            <person name="Cheng J.F."/>
            <person name="Chertkov O."/>
            <person name="Bruce D."/>
            <person name="Goodwin L."/>
            <person name="Pitluck S."/>
            <person name="Rohde M."/>
            <person name="Goker M."/>
            <person name="Pati A."/>
            <person name="Ivanova N."/>
            <person name="Mavromatis K."/>
            <person name="Chen A."/>
            <person name="Palaniappan K."/>
            <person name="Hauser L."/>
            <person name="Chang Y.J."/>
            <person name="Jeffries C.C."/>
            <person name="Brettin T."/>
            <person name="Detter J.C."/>
            <person name="Han C."/>
            <person name="Chain P."/>
            <person name="Tindall B.J."/>
            <person name="Bristow J."/>
            <person name="Eisen J.A."/>
            <person name="Markowitz V."/>
            <person name="Hugenholtz P."/>
            <person name="Kyrpides N.C."/>
            <person name="Klenk H.P."/>
        </authorList>
    </citation>
    <scope>NUCLEOTIDE SEQUENCE [LARGE SCALE GENOMIC DNA]</scope>
    <source>
        <strain evidence="6">ATCC 29888 / DSM 43827 / JCM 3225 / NBRC 14064 / NCIMB 13271 / NRRL B-12336 / IMRU 3971 / 101</strain>
    </source>
</reference>
<evidence type="ECO:0000313" key="6">
    <source>
        <dbReference type="Proteomes" id="UP000002213"/>
    </source>
</evidence>